<dbReference type="RefSeq" id="WP_166452001.1">
    <property type="nucleotide sequence ID" value="NZ_JAAOMA010000013.1"/>
</dbReference>
<proteinExistence type="predicted"/>
<dbReference type="Proteomes" id="UP001515641">
    <property type="component" value="Unassembled WGS sequence"/>
</dbReference>
<evidence type="ECO:0000313" key="1">
    <source>
        <dbReference type="EMBL" id="NHR05757.1"/>
    </source>
</evidence>
<name>A0ABX0L846_9NEIS</name>
<accession>A0ABX0L846</accession>
<comment type="caution">
    <text evidence="1">The sequence shown here is derived from an EMBL/GenBank/DDBJ whole genome shotgun (WGS) entry which is preliminary data.</text>
</comment>
<evidence type="ECO:0000313" key="2">
    <source>
        <dbReference type="Proteomes" id="UP001515641"/>
    </source>
</evidence>
<organism evidence="1 2">
    <name type="scientific">Chromobacterium fluminis</name>
    <dbReference type="NCBI Taxonomy" id="3044269"/>
    <lineage>
        <taxon>Bacteria</taxon>
        <taxon>Pseudomonadati</taxon>
        <taxon>Pseudomonadota</taxon>
        <taxon>Betaproteobacteria</taxon>
        <taxon>Neisseriales</taxon>
        <taxon>Chromobacteriaceae</taxon>
        <taxon>Chromobacterium</taxon>
    </lineage>
</organism>
<gene>
    <name evidence="1" type="ORF">HA052_11150</name>
</gene>
<protein>
    <recommendedName>
        <fullName evidence="3">Helix-turn-helix domain-containing protein</fullName>
    </recommendedName>
</protein>
<sequence length="97" mass="11050">MYPDIKSDPRVVPGLAHLFYRPEPKKKRPAGARYSLDRVEHRVEDMPRGEFTSADVAKLLCLSIESARLICTDAVNAGLLQIVRRERQLKIYKKVSA</sequence>
<reference evidence="1 2" key="1">
    <citation type="submission" date="2020-03" db="EMBL/GenBank/DDBJ databases">
        <title>Draft genome sequence of environmentally isolated cultures.</title>
        <authorList>
            <person name="Wilson H.S."/>
            <person name="De Leon M.E."/>
        </authorList>
    </citation>
    <scope>NUCLEOTIDE SEQUENCE [LARGE SCALE GENOMIC DNA]</scope>
    <source>
        <strain evidence="1 2">HSC-31F16</strain>
    </source>
</reference>
<evidence type="ECO:0008006" key="3">
    <source>
        <dbReference type="Google" id="ProtNLM"/>
    </source>
</evidence>
<keyword evidence="2" id="KW-1185">Reference proteome</keyword>
<dbReference type="EMBL" id="JAAOMA010000013">
    <property type="protein sequence ID" value="NHR05757.1"/>
    <property type="molecule type" value="Genomic_DNA"/>
</dbReference>